<dbReference type="PRINTS" id="PR00689">
    <property type="entry name" value="ACOABINDINGP"/>
</dbReference>
<dbReference type="Proteomes" id="UP001152747">
    <property type="component" value="Unassembled WGS sequence"/>
</dbReference>
<evidence type="ECO:0000256" key="1">
    <source>
        <dbReference type="ARBA" id="ARBA00023121"/>
    </source>
</evidence>
<dbReference type="OrthoDB" id="71307at2759"/>
<accession>A0A9P1IGY8</accession>
<dbReference type="AlphaFoldDB" id="A0A9P1IGY8"/>
<evidence type="ECO:0000313" key="6">
    <source>
        <dbReference type="EMBL" id="CAI5444860.1"/>
    </source>
</evidence>
<keyword evidence="4" id="KW-0812">Transmembrane</keyword>
<proteinExistence type="predicted"/>
<dbReference type="PANTHER" id="PTHR23310">
    <property type="entry name" value="ACYL-COA-BINDING PROTEIN, ACBP"/>
    <property type="match status" value="1"/>
</dbReference>
<organism evidence="6 7">
    <name type="scientific">Caenorhabditis angaria</name>
    <dbReference type="NCBI Taxonomy" id="860376"/>
    <lineage>
        <taxon>Eukaryota</taxon>
        <taxon>Metazoa</taxon>
        <taxon>Ecdysozoa</taxon>
        <taxon>Nematoda</taxon>
        <taxon>Chromadorea</taxon>
        <taxon>Rhabditida</taxon>
        <taxon>Rhabditina</taxon>
        <taxon>Rhabditomorpha</taxon>
        <taxon>Rhabditoidea</taxon>
        <taxon>Rhabditidae</taxon>
        <taxon>Peloderinae</taxon>
        <taxon>Caenorhabditis</taxon>
    </lineage>
</organism>
<dbReference type="PROSITE" id="PS51228">
    <property type="entry name" value="ACB_2"/>
    <property type="match status" value="1"/>
</dbReference>
<keyword evidence="4" id="KW-0472">Membrane</keyword>
<dbReference type="PANTHER" id="PTHR23310:SF127">
    <property type="entry name" value="ACB DOMAIN-CONTAINING PROTEIN"/>
    <property type="match status" value="1"/>
</dbReference>
<dbReference type="InterPro" id="IPR022408">
    <property type="entry name" value="Acyl-CoA-binding_prot_CS"/>
</dbReference>
<reference evidence="6" key="1">
    <citation type="submission" date="2022-11" db="EMBL/GenBank/DDBJ databases">
        <authorList>
            <person name="Kikuchi T."/>
        </authorList>
    </citation>
    <scope>NUCLEOTIDE SEQUENCE</scope>
    <source>
        <strain evidence="6">PS1010</strain>
    </source>
</reference>
<dbReference type="SUPFAM" id="SSF47027">
    <property type="entry name" value="Acyl-CoA binding protein"/>
    <property type="match status" value="1"/>
</dbReference>
<comment type="function">
    <text evidence="2">Binds medium- and long-chain acyl-CoA esters with very high affinity and may function as an intracellular carrier of acyl-CoA esters.</text>
</comment>
<evidence type="ECO:0000256" key="4">
    <source>
        <dbReference type="SAM" id="Phobius"/>
    </source>
</evidence>
<dbReference type="GO" id="GO:0000062">
    <property type="term" value="F:fatty-acyl-CoA binding"/>
    <property type="evidence" value="ECO:0007669"/>
    <property type="project" value="InterPro"/>
</dbReference>
<evidence type="ECO:0000256" key="2">
    <source>
        <dbReference type="ARBA" id="ARBA00059808"/>
    </source>
</evidence>
<keyword evidence="7" id="KW-1185">Reference proteome</keyword>
<evidence type="ECO:0000256" key="3">
    <source>
        <dbReference type="SAM" id="MobiDB-lite"/>
    </source>
</evidence>
<dbReference type="FunFam" id="1.20.80.10:FF:000010">
    <property type="entry name" value="Acyl-CoA-binding domain-containing protein 5"/>
    <property type="match status" value="1"/>
</dbReference>
<protein>
    <recommendedName>
        <fullName evidence="5">ACB domain-containing protein</fullName>
    </recommendedName>
</protein>
<dbReference type="GO" id="GO:0006631">
    <property type="term" value="P:fatty acid metabolic process"/>
    <property type="evidence" value="ECO:0007669"/>
    <property type="project" value="TreeGrafter"/>
</dbReference>
<dbReference type="EMBL" id="CANHGI010000003">
    <property type="protein sequence ID" value="CAI5444860.1"/>
    <property type="molecule type" value="Genomic_DNA"/>
</dbReference>
<evidence type="ECO:0000313" key="7">
    <source>
        <dbReference type="Proteomes" id="UP001152747"/>
    </source>
</evidence>
<comment type="caution">
    <text evidence="6">The sequence shown here is derived from an EMBL/GenBank/DDBJ whole genome shotgun (WGS) entry which is preliminary data.</text>
</comment>
<keyword evidence="4" id="KW-1133">Transmembrane helix</keyword>
<gene>
    <name evidence="6" type="ORF">CAMP_LOCUS7497</name>
</gene>
<dbReference type="GO" id="GO:0019915">
    <property type="term" value="P:lipid storage"/>
    <property type="evidence" value="ECO:0007669"/>
    <property type="project" value="UniProtKB-ARBA"/>
</dbReference>
<name>A0A9P1IGY8_9PELO</name>
<evidence type="ECO:0000259" key="5">
    <source>
        <dbReference type="PROSITE" id="PS51228"/>
    </source>
</evidence>
<feature type="transmembrane region" description="Helical" evidence="4">
    <location>
        <begin position="239"/>
        <end position="256"/>
    </location>
</feature>
<dbReference type="Pfam" id="PF00887">
    <property type="entry name" value="ACBP"/>
    <property type="match status" value="1"/>
</dbReference>
<keyword evidence="1" id="KW-0446">Lipid-binding</keyword>
<feature type="domain" description="ACB" evidence="5">
    <location>
        <begin position="4"/>
        <end position="93"/>
    </location>
</feature>
<dbReference type="InterPro" id="IPR035984">
    <property type="entry name" value="Acyl-CoA-binding_sf"/>
</dbReference>
<dbReference type="PROSITE" id="PS00880">
    <property type="entry name" value="ACB_1"/>
    <property type="match status" value="1"/>
</dbReference>
<dbReference type="InterPro" id="IPR014352">
    <property type="entry name" value="FERM/acyl-CoA-bd_prot_sf"/>
</dbReference>
<dbReference type="Gene3D" id="1.20.80.10">
    <property type="match status" value="1"/>
</dbReference>
<feature type="region of interest" description="Disordered" evidence="3">
    <location>
        <begin position="123"/>
        <end position="148"/>
    </location>
</feature>
<dbReference type="InterPro" id="IPR000582">
    <property type="entry name" value="Acyl-CoA-binding_protein"/>
</dbReference>
<dbReference type="GO" id="GO:0005737">
    <property type="term" value="C:cytoplasm"/>
    <property type="evidence" value="ECO:0007669"/>
    <property type="project" value="TreeGrafter"/>
</dbReference>
<sequence>MGENDQLFETAVFVVQNLPKDGPVKTSNDEKLNFYSLFKQATIGKCNVSKPGFYDIQGVYKWNSWNNLGEMSHEEAKQKYVQNIIEKIKNVQANYKTEEWMTGETFEVLGPKFEILGVIEPKKSAEVEGEEEEEKNEKKDETTTNSSICQLSDNEYADAIDDEQQSRSSSFTENRSIRRMTSPSLRSSCLRLERELKSITEQIENLGKAVESRHNILQNLLKKATVYVLVPRANSWKTIIFFIFWPFVAHLILKYFRWFMRLL</sequence>